<protein>
    <recommendedName>
        <fullName evidence="3">Secreted protein</fullName>
    </recommendedName>
</protein>
<dbReference type="EMBL" id="HBJA01054177">
    <property type="protein sequence ID" value="CAE0808074.1"/>
    <property type="molecule type" value="Transcribed_RNA"/>
</dbReference>
<evidence type="ECO:0000313" key="2">
    <source>
        <dbReference type="EMBL" id="CAE0808074.1"/>
    </source>
</evidence>
<gene>
    <name evidence="2" type="ORF">EGYM00163_LOCUS19203</name>
</gene>
<name>A0A7S4CVS5_9EUGL</name>
<feature type="chain" id="PRO_5030700537" description="Secreted protein" evidence="1">
    <location>
        <begin position="20"/>
        <end position="107"/>
    </location>
</feature>
<sequence length="107" mass="11579">MWRAAACCGCTCLVTTVDMVRLTKWSGSVHTLLLFSKPTLDMIEKTALTLSVHTLTITVKEDKEQNMQSHDKTHVTQSVAILSSSGTSTITGTIKQLFCVSSGILCS</sequence>
<feature type="signal peptide" evidence="1">
    <location>
        <begin position="1"/>
        <end position="19"/>
    </location>
</feature>
<accession>A0A7S4CVS5</accession>
<dbReference type="AlphaFoldDB" id="A0A7S4CVS5"/>
<evidence type="ECO:0008006" key="3">
    <source>
        <dbReference type="Google" id="ProtNLM"/>
    </source>
</evidence>
<organism evidence="2">
    <name type="scientific">Eutreptiella gymnastica</name>
    <dbReference type="NCBI Taxonomy" id="73025"/>
    <lineage>
        <taxon>Eukaryota</taxon>
        <taxon>Discoba</taxon>
        <taxon>Euglenozoa</taxon>
        <taxon>Euglenida</taxon>
        <taxon>Spirocuta</taxon>
        <taxon>Euglenophyceae</taxon>
        <taxon>Eutreptiales</taxon>
        <taxon>Eutreptiaceae</taxon>
        <taxon>Eutreptiella</taxon>
    </lineage>
</organism>
<evidence type="ECO:0000256" key="1">
    <source>
        <dbReference type="SAM" id="SignalP"/>
    </source>
</evidence>
<reference evidence="2" key="1">
    <citation type="submission" date="2021-01" db="EMBL/GenBank/DDBJ databases">
        <authorList>
            <person name="Corre E."/>
            <person name="Pelletier E."/>
            <person name="Niang G."/>
            <person name="Scheremetjew M."/>
            <person name="Finn R."/>
            <person name="Kale V."/>
            <person name="Holt S."/>
            <person name="Cochrane G."/>
            <person name="Meng A."/>
            <person name="Brown T."/>
            <person name="Cohen L."/>
        </authorList>
    </citation>
    <scope>NUCLEOTIDE SEQUENCE</scope>
    <source>
        <strain evidence="2">CCMP1594</strain>
    </source>
</reference>
<keyword evidence="1" id="KW-0732">Signal</keyword>
<proteinExistence type="predicted"/>